<dbReference type="EMBL" id="BAUU01000033">
    <property type="protein sequence ID" value="GAE32309.1"/>
    <property type="molecule type" value="Genomic_DNA"/>
</dbReference>
<accession>W4QLT2</accession>
<dbReference type="STRING" id="1236971.JCM9152_3836"/>
<gene>
    <name evidence="1" type="ORF">JCM9152_3836</name>
</gene>
<sequence>MEFKEVAQATATPVWAAIVADKDEIGGQYLEDCAIAPIDNTPNPFADGVMSYALDADKAEKLWVKTEELLNAKGVYTWQ</sequence>
<keyword evidence="2" id="KW-1185">Reference proteome</keyword>
<dbReference type="Proteomes" id="UP000018895">
    <property type="component" value="Unassembled WGS sequence"/>
</dbReference>
<proteinExistence type="predicted"/>
<evidence type="ECO:0000313" key="1">
    <source>
        <dbReference type="EMBL" id="GAE32309.1"/>
    </source>
</evidence>
<dbReference type="AlphaFoldDB" id="W4QLT2"/>
<comment type="caution">
    <text evidence="1">The sequence shown here is derived from an EMBL/GenBank/DDBJ whole genome shotgun (WGS) entry which is preliminary data.</text>
</comment>
<protein>
    <submittedName>
        <fullName evidence="1">Probable oxidoreductase</fullName>
    </submittedName>
</protein>
<name>W4QLT2_9BACI</name>
<reference evidence="1" key="1">
    <citation type="journal article" date="2014" name="Genome Announc.">
        <title>Draft Genome Sequences of Three Alkaliphilic Bacillus Strains, Bacillus wakoensis JCM 9140T, Bacillus akibai JCM 9157T, and Bacillus hemicellulosilyticus JCM 9152T.</title>
        <authorList>
            <person name="Yuki M."/>
            <person name="Oshima K."/>
            <person name="Suda W."/>
            <person name="Oshida Y."/>
            <person name="Kitamura K."/>
            <person name="Iida T."/>
            <person name="Hattori M."/>
            <person name="Ohkuma M."/>
        </authorList>
    </citation>
    <scope>NUCLEOTIDE SEQUENCE [LARGE SCALE GENOMIC DNA]</scope>
    <source>
        <strain evidence="1">JCM 9152</strain>
    </source>
</reference>
<organism evidence="1 2">
    <name type="scientific">Halalkalibacter hemicellulosilyticusJCM 9152</name>
    <dbReference type="NCBI Taxonomy" id="1236971"/>
    <lineage>
        <taxon>Bacteria</taxon>
        <taxon>Bacillati</taxon>
        <taxon>Bacillota</taxon>
        <taxon>Bacilli</taxon>
        <taxon>Bacillales</taxon>
        <taxon>Bacillaceae</taxon>
        <taxon>Halalkalibacter</taxon>
    </lineage>
</organism>
<dbReference type="RefSeq" id="WP_201768800.1">
    <property type="nucleotide sequence ID" value="NZ_BAUU01000033.1"/>
</dbReference>
<evidence type="ECO:0000313" key="2">
    <source>
        <dbReference type="Proteomes" id="UP000018895"/>
    </source>
</evidence>